<organism evidence="1 2">
    <name type="scientific">Brucella lupini</name>
    <dbReference type="NCBI Taxonomy" id="255457"/>
    <lineage>
        <taxon>Bacteria</taxon>
        <taxon>Pseudomonadati</taxon>
        <taxon>Pseudomonadota</taxon>
        <taxon>Alphaproteobacteria</taxon>
        <taxon>Hyphomicrobiales</taxon>
        <taxon>Brucellaceae</taxon>
        <taxon>Brucella/Ochrobactrum group</taxon>
        <taxon>Brucella</taxon>
    </lineage>
</organism>
<dbReference type="Proteomes" id="UP000216363">
    <property type="component" value="Unassembled WGS sequence"/>
</dbReference>
<gene>
    <name evidence="1" type="ORF">CES86_0932</name>
</gene>
<evidence type="ECO:0000313" key="2">
    <source>
        <dbReference type="Proteomes" id="UP000216363"/>
    </source>
</evidence>
<reference evidence="1 2" key="1">
    <citation type="submission" date="2017-07" db="EMBL/GenBank/DDBJ databases">
        <title>Draft genome of Ochrobactrum lupini type strain LUP21.</title>
        <authorList>
            <person name="Krzyzanowska D.M."/>
            <person name="Jafra S."/>
        </authorList>
    </citation>
    <scope>NUCLEOTIDE SEQUENCE [LARGE SCALE GENOMIC DNA]</scope>
    <source>
        <strain evidence="1 2">LUP21</strain>
    </source>
</reference>
<protein>
    <submittedName>
        <fullName evidence="1">Uncharacterized protein</fullName>
    </submittedName>
</protein>
<dbReference type="EMBL" id="NNRN01000038">
    <property type="protein sequence ID" value="OYR31439.1"/>
    <property type="molecule type" value="Genomic_DNA"/>
</dbReference>
<sequence length="38" mass="4097">MNNIAAAPLVPAALRFEKTPFLIAIFLIADGCYSMLSL</sequence>
<comment type="caution">
    <text evidence="1">The sequence shown here is derived from an EMBL/GenBank/DDBJ whole genome shotgun (WGS) entry which is preliminary data.</text>
</comment>
<proteinExistence type="predicted"/>
<dbReference type="AlphaFoldDB" id="A0A256GWB8"/>
<evidence type="ECO:0000313" key="1">
    <source>
        <dbReference type="EMBL" id="OYR31439.1"/>
    </source>
</evidence>
<accession>A0A256GWB8</accession>
<name>A0A256GWB8_9HYPH</name>